<sequence length="121" mass="14199">LLLRRRRDVREKNWRFTWNYITLCRDPNLPNGFIGISESNTRISSLQCQVLFKGSSFLTPWIRYYLLVEKDPCVDRCTSHQELRPVSLLTPSVIVSIFKNTSFLTNLLRAHHRLHKKQGAA</sequence>
<organism evidence="1">
    <name type="scientific">Lepeophtheirus salmonis</name>
    <name type="common">Salmon louse</name>
    <name type="synonym">Caligus salmonis</name>
    <dbReference type="NCBI Taxonomy" id="72036"/>
    <lineage>
        <taxon>Eukaryota</taxon>
        <taxon>Metazoa</taxon>
        <taxon>Ecdysozoa</taxon>
        <taxon>Arthropoda</taxon>
        <taxon>Crustacea</taxon>
        <taxon>Multicrustacea</taxon>
        <taxon>Hexanauplia</taxon>
        <taxon>Copepoda</taxon>
        <taxon>Siphonostomatoida</taxon>
        <taxon>Caligidae</taxon>
        <taxon>Lepeophtheirus</taxon>
    </lineage>
</organism>
<reference evidence="1" key="1">
    <citation type="submission" date="2014-05" db="EMBL/GenBank/DDBJ databases">
        <authorList>
            <person name="Chronopoulou M."/>
        </authorList>
    </citation>
    <scope>NUCLEOTIDE SEQUENCE</scope>
    <source>
        <tissue evidence="1">Whole organism</tissue>
    </source>
</reference>
<proteinExistence type="predicted"/>
<name>A0A0K2USK3_LEPSM</name>
<feature type="non-terminal residue" evidence="1">
    <location>
        <position position="1"/>
    </location>
</feature>
<dbReference type="AlphaFoldDB" id="A0A0K2USK3"/>
<evidence type="ECO:0000313" key="1">
    <source>
        <dbReference type="EMBL" id="CDW40837.1"/>
    </source>
</evidence>
<dbReference type="EMBL" id="HACA01023476">
    <property type="protein sequence ID" value="CDW40837.1"/>
    <property type="molecule type" value="Transcribed_RNA"/>
</dbReference>
<accession>A0A0K2USK3</accession>
<protein>
    <submittedName>
        <fullName evidence="1">Uncharacterized protein</fullName>
    </submittedName>
</protein>